<evidence type="ECO:0000256" key="3">
    <source>
        <dbReference type="ARBA" id="ARBA00023082"/>
    </source>
</evidence>
<feature type="domain" description="RNA polymerase sigma-70 region 2" evidence="5">
    <location>
        <begin position="32"/>
        <end position="95"/>
    </location>
</feature>
<dbReference type="PANTHER" id="PTHR43133:SF46">
    <property type="entry name" value="RNA POLYMERASE SIGMA-70 FACTOR ECF SUBFAMILY"/>
    <property type="match status" value="1"/>
</dbReference>
<dbReference type="InterPro" id="IPR036388">
    <property type="entry name" value="WH-like_DNA-bd_sf"/>
</dbReference>
<evidence type="ECO:0000313" key="8">
    <source>
        <dbReference type="Proteomes" id="UP000198748"/>
    </source>
</evidence>
<reference evidence="8" key="1">
    <citation type="submission" date="2016-10" db="EMBL/GenBank/DDBJ databases">
        <authorList>
            <person name="Varghese N."/>
            <person name="Submissions S."/>
        </authorList>
    </citation>
    <scope>NUCLEOTIDE SEQUENCE [LARGE SCALE GENOMIC DNA]</scope>
    <source>
        <strain evidence="8">DSM 25329</strain>
    </source>
</reference>
<evidence type="ECO:0000256" key="2">
    <source>
        <dbReference type="ARBA" id="ARBA00023015"/>
    </source>
</evidence>
<dbReference type="AlphaFoldDB" id="A0A1G7A9Y0"/>
<dbReference type="InterPro" id="IPR014284">
    <property type="entry name" value="RNA_pol_sigma-70_dom"/>
</dbReference>
<dbReference type="GO" id="GO:0006352">
    <property type="term" value="P:DNA-templated transcription initiation"/>
    <property type="evidence" value="ECO:0007669"/>
    <property type="project" value="InterPro"/>
</dbReference>
<dbReference type="GO" id="GO:0016987">
    <property type="term" value="F:sigma factor activity"/>
    <property type="evidence" value="ECO:0007669"/>
    <property type="project" value="UniProtKB-KW"/>
</dbReference>
<evidence type="ECO:0000259" key="6">
    <source>
        <dbReference type="Pfam" id="PF08281"/>
    </source>
</evidence>
<dbReference type="InterPro" id="IPR013325">
    <property type="entry name" value="RNA_pol_sigma_r2"/>
</dbReference>
<name>A0A1G7A9Y0_9BACT</name>
<keyword evidence="8" id="KW-1185">Reference proteome</keyword>
<dbReference type="SUPFAM" id="SSF88659">
    <property type="entry name" value="Sigma3 and sigma4 domains of RNA polymerase sigma factors"/>
    <property type="match status" value="1"/>
</dbReference>
<proteinExistence type="inferred from homology"/>
<dbReference type="EMBL" id="FNAN01000003">
    <property type="protein sequence ID" value="SDE11493.1"/>
    <property type="molecule type" value="Genomic_DNA"/>
</dbReference>
<evidence type="ECO:0000256" key="1">
    <source>
        <dbReference type="ARBA" id="ARBA00010641"/>
    </source>
</evidence>
<sequence length="201" mass="23313">MQGYPYDTEEANEDRQRWTALIGGDRNALGALFDAYARQLLVYGYRICGDKTMARDAIQDVFVNLWLYRASLAPEVRVKFYLYKSLRRALLKQMAATRPTGTDEWENLAEAQPSPEAEWVVSETESQRSHRLLQSLSVLSDREREVISLKYFSDLKIREIAALLELREQTVSNTLQNALNKLRKHLVLGFLFCQVLFEKIF</sequence>
<dbReference type="Gene3D" id="1.10.10.10">
    <property type="entry name" value="Winged helix-like DNA-binding domain superfamily/Winged helix DNA-binding domain"/>
    <property type="match status" value="1"/>
</dbReference>
<gene>
    <name evidence="7" type="ORF">SAMN04487996_103381</name>
</gene>
<dbReference type="Proteomes" id="UP000198748">
    <property type="component" value="Unassembled WGS sequence"/>
</dbReference>
<dbReference type="SUPFAM" id="SSF88946">
    <property type="entry name" value="Sigma2 domain of RNA polymerase sigma factors"/>
    <property type="match status" value="1"/>
</dbReference>
<dbReference type="InterPro" id="IPR007627">
    <property type="entry name" value="RNA_pol_sigma70_r2"/>
</dbReference>
<dbReference type="RefSeq" id="WP_090147684.1">
    <property type="nucleotide sequence ID" value="NZ_FNAN01000003.1"/>
</dbReference>
<accession>A0A1G7A9Y0</accession>
<keyword evidence="4" id="KW-0804">Transcription</keyword>
<keyword evidence="3" id="KW-0731">Sigma factor</keyword>
<evidence type="ECO:0000256" key="4">
    <source>
        <dbReference type="ARBA" id="ARBA00023163"/>
    </source>
</evidence>
<dbReference type="InterPro" id="IPR013324">
    <property type="entry name" value="RNA_pol_sigma_r3/r4-like"/>
</dbReference>
<dbReference type="OrthoDB" id="9150024at2"/>
<dbReference type="Pfam" id="PF04542">
    <property type="entry name" value="Sigma70_r2"/>
    <property type="match status" value="1"/>
</dbReference>
<evidence type="ECO:0000313" key="7">
    <source>
        <dbReference type="EMBL" id="SDE11493.1"/>
    </source>
</evidence>
<feature type="domain" description="RNA polymerase sigma factor 70 region 4 type 2" evidence="6">
    <location>
        <begin position="131"/>
        <end position="182"/>
    </location>
</feature>
<dbReference type="Pfam" id="PF08281">
    <property type="entry name" value="Sigma70_r4_2"/>
    <property type="match status" value="1"/>
</dbReference>
<dbReference type="Gene3D" id="1.10.1740.10">
    <property type="match status" value="1"/>
</dbReference>
<dbReference type="PANTHER" id="PTHR43133">
    <property type="entry name" value="RNA POLYMERASE ECF-TYPE SIGMA FACTO"/>
    <property type="match status" value="1"/>
</dbReference>
<comment type="similarity">
    <text evidence="1">Belongs to the sigma-70 factor family. ECF subfamily.</text>
</comment>
<dbReference type="NCBIfam" id="TIGR02937">
    <property type="entry name" value="sigma70-ECF"/>
    <property type="match status" value="1"/>
</dbReference>
<dbReference type="InterPro" id="IPR013249">
    <property type="entry name" value="RNA_pol_sigma70_r4_t2"/>
</dbReference>
<dbReference type="CDD" id="cd06171">
    <property type="entry name" value="Sigma70_r4"/>
    <property type="match status" value="1"/>
</dbReference>
<dbReference type="GO" id="GO:0003677">
    <property type="term" value="F:DNA binding"/>
    <property type="evidence" value="ECO:0007669"/>
    <property type="project" value="InterPro"/>
</dbReference>
<protein>
    <submittedName>
        <fullName evidence="7">RNA polymerase sigma-70 factor, ECF subfamily</fullName>
    </submittedName>
</protein>
<keyword evidence="2" id="KW-0805">Transcription regulation</keyword>
<evidence type="ECO:0000259" key="5">
    <source>
        <dbReference type="Pfam" id="PF04542"/>
    </source>
</evidence>
<dbReference type="STRING" id="659014.SAMN04487996_103381"/>
<dbReference type="InterPro" id="IPR039425">
    <property type="entry name" value="RNA_pol_sigma-70-like"/>
</dbReference>
<organism evidence="7 8">
    <name type="scientific">Dyadobacter soli</name>
    <dbReference type="NCBI Taxonomy" id="659014"/>
    <lineage>
        <taxon>Bacteria</taxon>
        <taxon>Pseudomonadati</taxon>
        <taxon>Bacteroidota</taxon>
        <taxon>Cytophagia</taxon>
        <taxon>Cytophagales</taxon>
        <taxon>Spirosomataceae</taxon>
        <taxon>Dyadobacter</taxon>
    </lineage>
</organism>